<feature type="compositionally biased region" description="Polar residues" evidence="1">
    <location>
        <begin position="79"/>
        <end position="88"/>
    </location>
</feature>
<feature type="compositionally biased region" description="Acidic residues" evidence="1">
    <location>
        <begin position="44"/>
        <end position="60"/>
    </location>
</feature>
<keyword evidence="3" id="KW-1185">Reference proteome</keyword>
<comment type="caution">
    <text evidence="2">The sequence shown here is derived from an EMBL/GenBank/DDBJ whole genome shotgun (WGS) entry which is preliminary data.</text>
</comment>
<accession>A0A9N7V0B5</accession>
<organism evidence="2 3">
    <name type="scientific">Pleuronectes platessa</name>
    <name type="common">European plaice</name>
    <dbReference type="NCBI Taxonomy" id="8262"/>
    <lineage>
        <taxon>Eukaryota</taxon>
        <taxon>Metazoa</taxon>
        <taxon>Chordata</taxon>
        <taxon>Craniata</taxon>
        <taxon>Vertebrata</taxon>
        <taxon>Euteleostomi</taxon>
        <taxon>Actinopterygii</taxon>
        <taxon>Neopterygii</taxon>
        <taxon>Teleostei</taxon>
        <taxon>Neoteleostei</taxon>
        <taxon>Acanthomorphata</taxon>
        <taxon>Carangaria</taxon>
        <taxon>Pleuronectiformes</taxon>
        <taxon>Pleuronectoidei</taxon>
        <taxon>Pleuronectidae</taxon>
        <taxon>Pleuronectes</taxon>
    </lineage>
</organism>
<evidence type="ECO:0000313" key="2">
    <source>
        <dbReference type="EMBL" id="CAB1440655.1"/>
    </source>
</evidence>
<dbReference type="AlphaFoldDB" id="A0A9N7V0B5"/>
<protein>
    <submittedName>
        <fullName evidence="2">Uncharacterized protein</fullName>
    </submittedName>
</protein>
<feature type="region of interest" description="Disordered" evidence="1">
    <location>
        <begin position="1"/>
        <end position="98"/>
    </location>
</feature>
<reference evidence="2" key="1">
    <citation type="submission" date="2020-03" db="EMBL/GenBank/DDBJ databases">
        <authorList>
            <person name="Weist P."/>
        </authorList>
    </citation>
    <scope>NUCLEOTIDE SEQUENCE</scope>
</reference>
<evidence type="ECO:0000256" key="1">
    <source>
        <dbReference type="SAM" id="MobiDB-lite"/>
    </source>
</evidence>
<dbReference type="Proteomes" id="UP001153269">
    <property type="component" value="Unassembled WGS sequence"/>
</dbReference>
<evidence type="ECO:0000313" key="3">
    <source>
        <dbReference type="Proteomes" id="UP001153269"/>
    </source>
</evidence>
<dbReference type="EMBL" id="CADEAL010002480">
    <property type="protein sequence ID" value="CAB1440655.1"/>
    <property type="molecule type" value="Genomic_DNA"/>
</dbReference>
<sequence length="341" mass="36496">MPRRKQEAPKRAAAHVRGSSRGPRTPGLVPHFVLESQNVKTIGEEEEEEEREEEEEEEEGGSCSITSDPPHGDDGDTGLKNQTDQGCSTMLPRGTEEGGTPPVMIGLKAESACAVLHLLCSDGSFTFAFPPRPAPVSRQMTQFDMPVSFNPFILPVSDLADGTASLIGRLLLRGRVQAPPSRDDTRDLSDDSCTMSTLVGLLRADADSSPAWSSHVCRLIVYLGAETFEGLLARPAWEVSVVAVSRALQSIGNPGDIVSDVLRLPPGTRSSNKQSNVTLNATTSLNRAPGDLDAVEQFYQLSQYTSSVAAIIPDQEFLTPLGGSVVDVVDPLHPASNVCFS</sequence>
<feature type="compositionally biased region" description="Basic and acidic residues" evidence="1">
    <location>
        <begin position="1"/>
        <end position="10"/>
    </location>
</feature>
<proteinExistence type="predicted"/>
<gene>
    <name evidence="2" type="ORF">PLEPLA_LOCUS28421</name>
</gene>
<name>A0A9N7V0B5_PLEPL</name>